<accession>A0ABV2B0U5</accession>
<dbReference type="NCBIfam" id="NF006123">
    <property type="entry name" value="PRK08267.1"/>
    <property type="match status" value="1"/>
</dbReference>
<organism evidence="5 6">
    <name type="scientific">Salinisphaera dokdonensis CL-ES53</name>
    <dbReference type="NCBI Taxonomy" id="1304272"/>
    <lineage>
        <taxon>Bacteria</taxon>
        <taxon>Pseudomonadati</taxon>
        <taxon>Pseudomonadota</taxon>
        <taxon>Gammaproteobacteria</taxon>
        <taxon>Salinisphaerales</taxon>
        <taxon>Salinisphaeraceae</taxon>
        <taxon>Salinisphaera</taxon>
    </lineage>
</organism>
<evidence type="ECO:0000256" key="3">
    <source>
        <dbReference type="ARBA" id="ARBA00023002"/>
    </source>
</evidence>
<dbReference type="InterPro" id="IPR036291">
    <property type="entry name" value="NAD(P)-bd_dom_sf"/>
</dbReference>
<evidence type="ECO:0000313" key="5">
    <source>
        <dbReference type="EMBL" id="MES1929004.1"/>
    </source>
</evidence>
<reference evidence="5 6" key="1">
    <citation type="submission" date="2013-03" db="EMBL/GenBank/DDBJ databases">
        <title>Salinisphaera dokdonensis CL-ES53 Genome Sequencing.</title>
        <authorList>
            <person name="Li C."/>
            <person name="Lai Q."/>
            <person name="Shao Z."/>
        </authorList>
    </citation>
    <scope>NUCLEOTIDE SEQUENCE [LARGE SCALE GENOMIC DNA]</scope>
    <source>
        <strain evidence="5 6">CL-ES53</strain>
    </source>
</reference>
<dbReference type="PROSITE" id="PS00061">
    <property type="entry name" value="ADH_SHORT"/>
    <property type="match status" value="1"/>
</dbReference>
<proteinExistence type="inferred from homology"/>
<gene>
    <name evidence="5" type="ORF">SADO_07107</name>
</gene>
<keyword evidence="2" id="KW-0521">NADP</keyword>
<dbReference type="Gene3D" id="3.40.50.720">
    <property type="entry name" value="NAD(P)-binding Rossmann-like Domain"/>
    <property type="match status" value="1"/>
</dbReference>
<evidence type="ECO:0000256" key="2">
    <source>
        <dbReference type="ARBA" id="ARBA00022857"/>
    </source>
</evidence>
<comment type="caution">
    <text evidence="5">The sequence shown here is derived from an EMBL/GenBank/DDBJ whole genome shotgun (WGS) entry which is preliminary data.</text>
</comment>
<dbReference type="EMBL" id="APND01000002">
    <property type="protein sequence ID" value="MES1929004.1"/>
    <property type="molecule type" value="Genomic_DNA"/>
</dbReference>
<dbReference type="InterPro" id="IPR020904">
    <property type="entry name" value="Sc_DH/Rdtase_CS"/>
</dbReference>
<dbReference type="Pfam" id="PF00106">
    <property type="entry name" value="adh_short"/>
    <property type="match status" value="1"/>
</dbReference>
<evidence type="ECO:0000313" key="6">
    <source>
        <dbReference type="Proteomes" id="UP001460888"/>
    </source>
</evidence>
<dbReference type="InterPro" id="IPR002347">
    <property type="entry name" value="SDR_fam"/>
</dbReference>
<dbReference type="SUPFAM" id="SSF51735">
    <property type="entry name" value="NAD(P)-binding Rossmann-fold domains"/>
    <property type="match status" value="1"/>
</dbReference>
<protein>
    <submittedName>
        <fullName evidence="5">Short chain dehydrogenase</fullName>
    </submittedName>
</protein>
<dbReference type="PRINTS" id="PR00080">
    <property type="entry name" value="SDRFAMILY"/>
</dbReference>
<dbReference type="PANTHER" id="PTHR43391:SF14">
    <property type="entry name" value="DEHYDROGENASE_REDUCTASE SDR FAMILY PROTEIN 7-LIKE"/>
    <property type="match status" value="1"/>
</dbReference>
<dbReference type="RefSeq" id="WP_353110487.1">
    <property type="nucleotide sequence ID" value="NZ_APND01000002.1"/>
</dbReference>
<dbReference type="PANTHER" id="PTHR43391">
    <property type="entry name" value="RETINOL DEHYDROGENASE-RELATED"/>
    <property type="match status" value="1"/>
</dbReference>
<comment type="similarity">
    <text evidence="1 4">Belongs to the short-chain dehydrogenases/reductases (SDR) family.</text>
</comment>
<keyword evidence="6" id="KW-1185">Reference proteome</keyword>
<evidence type="ECO:0000256" key="1">
    <source>
        <dbReference type="ARBA" id="ARBA00006484"/>
    </source>
</evidence>
<evidence type="ECO:0000256" key="4">
    <source>
        <dbReference type="RuleBase" id="RU000363"/>
    </source>
</evidence>
<dbReference type="PRINTS" id="PR00081">
    <property type="entry name" value="GDHRDH"/>
</dbReference>
<dbReference type="Proteomes" id="UP001460888">
    <property type="component" value="Unassembled WGS sequence"/>
</dbReference>
<sequence length="256" mass="26817">MANDKRVLITGAAAGIGRASAQAFLDAGWFVGAFDVDELGVRAWADAVSADRACAGRLDVTDSHQWHSAIAKFEAAAGGLDVLVNNAGVLVDGAFETQAPEAHRRIVEVNVTGTMNGCHAAKAALTASGGRVINMSSASALFGQPYLASYSASKFAVRGLTEALHVEWAPAGVKVCDVMPLFVRTAMVNEMTAVPALQRLGVKLTPADVARVILRAATARRPRIHYTVGPRTAAMKLMLRLSPDRIAAAVNASIGR</sequence>
<name>A0ABV2B0U5_9GAMM</name>
<keyword evidence="3" id="KW-0560">Oxidoreductase</keyword>